<dbReference type="Gene3D" id="3.40.50.360">
    <property type="match status" value="1"/>
</dbReference>
<organism evidence="3 4">
    <name type="scientific">Parapedobacter deserti</name>
    <dbReference type="NCBI Taxonomy" id="1912957"/>
    <lineage>
        <taxon>Bacteria</taxon>
        <taxon>Pseudomonadati</taxon>
        <taxon>Bacteroidota</taxon>
        <taxon>Sphingobacteriia</taxon>
        <taxon>Sphingobacteriales</taxon>
        <taxon>Sphingobacteriaceae</taxon>
        <taxon>Parapedobacter</taxon>
    </lineage>
</organism>
<comment type="caution">
    <text evidence="3">The sequence shown here is derived from an EMBL/GenBank/DDBJ whole genome shotgun (WGS) entry which is preliminary data.</text>
</comment>
<gene>
    <name evidence="3" type="ORF">ACFOET_17045</name>
</gene>
<reference evidence="4" key="1">
    <citation type="journal article" date="2019" name="Int. J. Syst. Evol. Microbiol.">
        <title>The Global Catalogue of Microorganisms (GCM) 10K type strain sequencing project: providing services to taxonomists for standard genome sequencing and annotation.</title>
        <authorList>
            <consortium name="The Broad Institute Genomics Platform"/>
            <consortium name="The Broad Institute Genome Sequencing Center for Infectious Disease"/>
            <person name="Wu L."/>
            <person name="Ma J."/>
        </authorList>
    </citation>
    <scope>NUCLEOTIDE SEQUENCE [LARGE SCALE GENOMIC DNA]</scope>
    <source>
        <strain evidence="4">KCTC 52416</strain>
    </source>
</reference>
<dbReference type="PANTHER" id="PTHR47307:SF1">
    <property type="entry name" value="GLUTATHIONE-REGULATED POTASSIUM-EFFLUX SYSTEM ANCILLARY PROTEIN KEFG"/>
    <property type="match status" value="1"/>
</dbReference>
<name>A0ABV7JVK7_9SPHI</name>
<sequence length="183" mass="21807">MNFKRYMETLIMVIHPDITNSIVNKRWMTELSKYPNKYEVRHLDQIYPDGNIDVLAEQKLIERYGRIVFQFPYYWFNCPPRFKQWLDEVLTYGWAYGSKSGYKMAGKKIALAISVGIDEAVYRSTAKYKYTLAELTRPFELTFEYVKADYRPLFAYYGIELNSGKEWIERSVPLYMDFLSNLS</sequence>
<dbReference type="SUPFAM" id="SSF52218">
    <property type="entry name" value="Flavoproteins"/>
    <property type="match status" value="1"/>
</dbReference>
<dbReference type="Proteomes" id="UP001595526">
    <property type="component" value="Unassembled WGS sequence"/>
</dbReference>
<keyword evidence="4" id="KW-1185">Reference proteome</keyword>
<proteinExistence type="predicted"/>
<dbReference type="EMBL" id="JBHRTA010000038">
    <property type="protein sequence ID" value="MFC3199332.1"/>
    <property type="molecule type" value="Genomic_DNA"/>
</dbReference>
<dbReference type="InterPro" id="IPR046980">
    <property type="entry name" value="KefG/KefF"/>
</dbReference>
<dbReference type="InterPro" id="IPR029039">
    <property type="entry name" value="Flavoprotein-like_sf"/>
</dbReference>
<dbReference type="EC" id="1.-.-.-" evidence="3"/>
<keyword evidence="1 3" id="KW-0560">Oxidoreductase</keyword>
<evidence type="ECO:0000313" key="3">
    <source>
        <dbReference type="EMBL" id="MFC3199332.1"/>
    </source>
</evidence>
<dbReference type="GO" id="GO:0016491">
    <property type="term" value="F:oxidoreductase activity"/>
    <property type="evidence" value="ECO:0007669"/>
    <property type="project" value="UniProtKB-KW"/>
</dbReference>
<evidence type="ECO:0000256" key="1">
    <source>
        <dbReference type="ARBA" id="ARBA00023002"/>
    </source>
</evidence>
<feature type="domain" description="Flavodoxin-like fold" evidence="2">
    <location>
        <begin position="7"/>
        <end position="162"/>
    </location>
</feature>
<evidence type="ECO:0000313" key="4">
    <source>
        <dbReference type="Proteomes" id="UP001595526"/>
    </source>
</evidence>
<dbReference type="InterPro" id="IPR003680">
    <property type="entry name" value="Flavodoxin_fold"/>
</dbReference>
<dbReference type="PANTHER" id="PTHR47307">
    <property type="entry name" value="GLUTATHIONE-REGULATED POTASSIUM-EFFLUX SYSTEM ANCILLARY PROTEIN KEFG"/>
    <property type="match status" value="1"/>
</dbReference>
<protein>
    <submittedName>
        <fullName evidence="3">NAD(P)H-dependent oxidoreductase</fullName>
        <ecNumber evidence="3">1.-.-.-</ecNumber>
    </submittedName>
</protein>
<accession>A0ABV7JVK7</accession>
<dbReference type="Pfam" id="PF02525">
    <property type="entry name" value="Flavodoxin_2"/>
    <property type="match status" value="1"/>
</dbReference>
<evidence type="ECO:0000259" key="2">
    <source>
        <dbReference type="Pfam" id="PF02525"/>
    </source>
</evidence>